<keyword evidence="6" id="KW-1185">Reference proteome</keyword>
<feature type="chain" id="PRO_5035714539" evidence="3">
    <location>
        <begin position="21"/>
        <end position="308"/>
    </location>
</feature>
<dbReference type="Pfam" id="PF01835">
    <property type="entry name" value="MG2"/>
    <property type="match status" value="1"/>
</dbReference>
<evidence type="ECO:0000256" key="3">
    <source>
        <dbReference type="SAM" id="SignalP"/>
    </source>
</evidence>
<dbReference type="PANTHER" id="PTHR11412">
    <property type="entry name" value="MACROGLOBULIN / COMPLEMENT"/>
    <property type="match status" value="1"/>
</dbReference>
<name>A0A8R1XSZ5_ONCVO</name>
<dbReference type="Proteomes" id="UP000024404">
    <property type="component" value="Unassembled WGS sequence"/>
</dbReference>
<keyword evidence="2" id="KW-0882">Thioester bond</keyword>
<reference evidence="5" key="2">
    <citation type="submission" date="2022-06" db="UniProtKB">
        <authorList>
            <consortium name="EnsemblMetazoa"/>
        </authorList>
    </citation>
    <scope>IDENTIFICATION</scope>
</reference>
<dbReference type="InterPro" id="IPR050473">
    <property type="entry name" value="A2M/Complement_sys"/>
</dbReference>
<organism evidence="5 6">
    <name type="scientific">Onchocerca volvulus</name>
    <dbReference type="NCBI Taxonomy" id="6282"/>
    <lineage>
        <taxon>Eukaryota</taxon>
        <taxon>Metazoa</taxon>
        <taxon>Ecdysozoa</taxon>
        <taxon>Nematoda</taxon>
        <taxon>Chromadorea</taxon>
        <taxon>Rhabditida</taxon>
        <taxon>Spirurina</taxon>
        <taxon>Spiruromorpha</taxon>
        <taxon>Filarioidea</taxon>
        <taxon>Onchocercidae</taxon>
        <taxon>Onchocerca</taxon>
    </lineage>
</organism>
<dbReference type="InterPro" id="IPR002890">
    <property type="entry name" value="MG2"/>
</dbReference>
<keyword evidence="1 3" id="KW-0732">Signal</keyword>
<reference evidence="6" key="1">
    <citation type="submission" date="2013-10" db="EMBL/GenBank/DDBJ databases">
        <title>Genome sequencing of Onchocerca volvulus.</title>
        <authorList>
            <person name="Cotton J."/>
            <person name="Tsai J."/>
            <person name="Stanley E."/>
            <person name="Tracey A."/>
            <person name="Holroyd N."/>
            <person name="Lustigman S."/>
            <person name="Berriman M."/>
        </authorList>
    </citation>
    <scope>NUCLEOTIDE SEQUENCE</scope>
</reference>
<accession>A0A8R1XSZ5</accession>
<evidence type="ECO:0000313" key="5">
    <source>
        <dbReference type="EnsemblMetazoa" id="OVOC3035.1"/>
    </source>
</evidence>
<dbReference type="OMA" id="FLCILKS"/>
<evidence type="ECO:0000256" key="2">
    <source>
        <dbReference type="ARBA" id="ARBA00022966"/>
    </source>
</evidence>
<dbReference type="Gene3D" id="2.60.40.1940">
    <property type="match status" value="1"/>
</dbReference>
<dbReference type="EnsemblMetazoa" id="OVOC3035.1">
    <property type="protein sequence ID" value="OVOC3035.1"/>
    <property type="gene ID" value="WBGene00239844"/>
</dbReference>
<sequence length="308" mass="35165">MAMILFICILFLIKFHQIEQKPLVVTQSMFRWNATNEVLITTQSSANKLVDISMEIHATQPSSLVFRQTLQAKIAGSLNRVKFFVPGGTARSDSYRLVVRAENDTEFFEGMVPGAPDLRDIYLQTDKTVYKPTDIVKVRALPLTTSGKLYEEPVDFALVNPDGFELIHKTRSISNNRFIAVEFKLSDHLAFGEWKIVARPDRQKPYTYSITFQVQKYGNNSFFLLRYFNYRDKQDLSPFIVHVLAKETGDFDLYEIDVLARYANGQRISGQVSIWCDCNENSSQPAIPFDSGNSFLCILKSSKVSFFS</sequence>
<dbReference type="PANTHER" id="PTHR11412:SF136">
    <property type="entry name" value="CD109 ANTIGEN"/>
    <property type="match status" value="1"/>
</dbReference>
<feature type="domain" description="Macroglobulin" evidence="4">
    <location>
        <begin position="120"/>
        <end position="214"/>
    </location>
</feature>
<evidence type="ECO:0000259" key="4">
    <source>
        <dbReference type="Pfam" id="PF01835"/>
    </source>
</evidence>
<protein>
    <submittedName>
        <fullName evidence="5">MG2 domain-containing protein</fullName>
    </submittedName>
</protein>
<dbReference type="EMBL" id="CMVM020000076">
    <property type="status" value="NOT_ANNOTATED_CDS"/>
    <property type="molecule type" value="Genomic_DNA"/>
</dbReference>
<feature type="signal peptide" evidence="3">
    <location>
        <begin position="1"/>
        <end position="20"/>
    </location>
</feature>
<dbReference type="AlphaFoldDB" id="A0A8R1XSZ5"/>
<evidence type="ECO:0000313" key="6">
    <source>
        <dbReference type="Proteomes" id="UP000024404"/>
    </source>
</evidence>
<dbReference type="GO" id="GO:0004866">
    <property type="term" value="F:endopeptidase inhibitor activity"/>
    <property type="evidence" value="ECO:0007669"/>
    <property type="project" value="InterPro"/>
</dbReference>
<proteinExistence type="predicted"/>
<dbReference type="Gene3D" id="2.60.40.1930">
    <property type="match status" value="2"/>
</dbReference>
<evidence type="ECO:0000256" key="1">
    <source>
        <dbReference type="ARBA" id="ARBA00022729"/>
    </source>
</evidence>